<feature type="transmembrane region" description="Helical" evidence="7">
    <location>
        <begin position="257"/>
        <end position="277"/>
    </location>
</feature>
<dbReference type="PANTHER" id="PTHR43266:SF10">
    <property type="entry name" value="BACILYSIN EXPORTER BACE-RELATED"/>
    <property type="match status" value="1"/>
</dbReference>
<feature type="transmembrane region" description="Helical" evidence="7">
    <location>
        <begin position="284"/>
        <end position="302"/>
    </location>
</feature>
<evidence type="ECO:0000313" key="8">
    <source>
        <dbReference type="EMBL" id="MBS8264203.1"/>
    </source>
</evidence>
<dbReference type="PANTHER" id="PTHR43266">
    <property type="entry name" value="MACROLIDE-EFFLUX PROTEIN"/>
    <property type="match status" value="1"/>
</dbReference>
<feature type="transmembrane region" description="Helical" evidence="7">
    <location>
        <begin position="375"/>
        <end position="396"/>
    </location>
</feature>
<keyword evidence="6 7" id="KW-0472">Membrane</keyword>
<comment type="subcellular location">
    <subcellularLocation>
        <location evidence="1">Cell membrane</location>
        <topology evidence="1">Multi-pass membrane protein</topology>
    </subcellularLocation>
</comment>
<evidence type="ECO:0000256" key="3">
    <source>
        <dbReference type="ARBA" id="ARBA00022475"/>
    </source>
</evidence>
<feature type="transmembrane region" description="Helical" evidence="7">
    <location>
        <begin position="144"/>
        <end position="167"/>
    </location>
</feature>
<evidence type="ECO:0000256" key="2">
    <source>
        <dbReference type="ARBA" id="ARBA00022448"/>
    </source>
</evidence>
<dbReference type="Gene3D" id="1.20.1250.20">
    <property type="entry name" value="MFS general substrate transporter like domains"/>
    <property type="match status" value="1"/>
</dbReference>
<dbReference type="CDD" id="cd06173">
    <property type="entry name" value="MFS_MefA_like"/>
    <property type="match status" value="1"/>
</dbReference>
<evidence type="ECO:0000313" key="9">
    <source>
        <dbReference type="Proteomes" id="UP000761411"/>
    </source>
</evidence>
<dbReference type="Pfam" id="PF07690">
    <property type="entry name" value="MFS_1"/>
    <property type="match status" value="1"/>
</dbReference>
<feature type="transmembrane region" description="Helical" evidence="7">
    <location>
        <begin position="104"/>
        <end position="124"/>
    </location>
</feature>
<keyword evidence="9" id="KW-1185">Reference proteome</keyword>
<protein>
    <submittedName>
        <fullName evidence="8">MFS transporter</fullName>
    </submittedName>
</protein>
<gene>
    <name evidence="8" type="ORF">DYI25_07115</name>
</gene>
<accession>A0A944GVT1</accession>
<evidence type="ECO:0000256" key="4">
    <source>
        <dbReference type="ARBA" id="ARBA00022692"/>
    </source>
</evidence>
<keyword evidence="3" id="KW-1003">Cell membrane</keyword>
<dbReference type="GO" id="GO:0005886">
    <property type="term" value="C:plasma membrane"/>
    <property type="evidence" value="ECO:0007669"/>
    <property type="project" value="UniProtKB-SubCell"/>
</dbReference>
<evidence type="ECO:0000256" key="6">
    <source>
        <dbReference type="ARBA" id="ARBA00023136"/>
    </source>
</evidence>
<feature type="transmembrane region" description="Helical" evidence="7">
    <location>
        <begin position="341"/>
        <end position="363"/>
    </location>
</feature>
<dbReference type="SUPFAM" id="SSF103473">
    <property type="entry name" value="MFS general substrate transporter"/>
    <property type="match status" value="1"/>
</dbReference>
<evidence type="ECO:0000256" key="5">
    <source>
        <dbReference type="ARBA" id="ARBA00022989"/>
    </source>
</evidence>
<evidence type="ECO:0000256" key="7">
    <source>
        <dbReference type="SAM" id="Phobius"/>
    </source>
</evidence>
<comment type="caution">
    <text evidence="8">The sequence shown here is derived from an EMBL/GenBank/DDBJ whole genome shotgun (WGS) entry which is preliminary data.</text>
</comment>
<organism evidence="8 9">
    <name type="scientific">Mesobacillus boroniphilus</name>
    <dbReference type="NCBI Taxonomy" id="308892"/>
    <lineage>
        <taxon>Bacteria</taxon>
        <taxon>Bacillati</taxon>
        <taxon>Bacillota</taxon>
        <taxon>Bacilli</taxon>
        <taxon>Bacillales</taxon>
        <taxon>Bacillaceae</taxon>
        <taxon>Mesobacillus</taxon>
    </lineage>
</organism>
<feature type="transmembrane region" description="Helical" evidence="7">
    <location>
        <begin position="213"/>
        <end position="237"/>
    </location>
</feature>
<dbReference type="GO" id="GO:0022857">
    <property type="term" value="F:transmembrane transporter activity"/>
    <property type="evidence" value="ECO:0007669"/>
    <property type="project" value="InterPro"/>
</dbReference>
<feature type="transmembrane region" description="Helical" evidence="7">
    <location>
        <begin position="308"/>
        <end position="329"/>
    </location>
</feature>
<keyword evidence="4 7" id="KW-0812">Transmembrane</keyword>
<reference evidence="8 9" key="1">
    <citation type="journal article" date="2021" name="Microorganisms">
        <title>Bacterial Dimethylsulfoniopropionate Biosynthesis in the East China Sea.</title>
        <authorList>
            <person name="Liu J."/>
            <person name="Zhang Y."/>
            <person name="Liu J."/>
            <person name="Zhong H."/>
            <person name="Williams B.T."/>
            <person name="Zheng Y."/>
            <person name="Curson A.R.J."/>
            <person name="Sun C."/>
            <person name="Sun H."/>
            <person name="Song D."/>
            <person name="Wagner Mackenzie B."/>
            <person name="Bermejo Martinez A."/>
            <person name="Todd J.D."/>
            <person name="Zhang X.H."/>
        </authorList>
    </citation>
    <scope>NUCLEOTIDE SEQUENCE [LARGE SCALE GENOMIC DNA]</scope>
    <source>
        <strain evidence="8 9">ESS08</strain>
    </source>
</reference>
<dbReference type="InterPro" id="IPR011701">
    <property type="entry name" value="MFS"/>
</dbReference>
<feature type="transmembrane region" description="Helical" evidence="7">
    <location>
        <begin position="173"/>
        <end position="193"/>
    </location>
</feature>
<sequence>MEGTMFKTFTFEKSYRKLFLAGIINGIGDRFSQVALLALILQMTGSGLSVGITMALRMIPFLFFSTLSSSIARKFGRKRIMIFTDLSRAVIALSFLTVNSPAEMWIVYAASFLLASGEAIYSPIRKSSIPAIVSSKSLKEINGWEQVLMGFVLVIGALSGGIVSYFLGAKAAFLLNIVSFLVAGWILSTLPSLDGKNENELISKPNHEKYSELLPVIAASSFLFMLMMFELIIPLINGIENVLLSVYAVETFEKADLGVGIFYSVLGLGLIISPLLTKMIKKRFLLFSFICIIGEGLFLTTISQTKAFWLAAVLFGMTAVFSGIGNTLLDTIAMETIPSKWHGMYFGLTSMLSNTFIGVSMFFTGIALEWLNPRLVGMFGGIMYIAAGTFFLLWSLKYSVDQEKAKLMKKAV</sequence>
<keyword evidence="2" id="KW-0813">Transport</keyword>
<evidence type="ECO:0000256" key="1">
    <source>
        <dbReference type="ARBA" id="ARBA00004651"/>
    </source>
</evidence>
<dbReference type="Proteomes" id="UP000761411">
    <property type="component" value="Unassembled WGS sequence"/>
</dbReference>
<keyword evidence="5 7" id="KW-1133">Transmembrane helix</keyword>
<dbReference type="EMBL" id="QTKX01000001">
    <property type="protein sequence ID" value="MBS8264203.1"/>
    <property type="molecule type" value="Genomic_DNA"/>
</dbReference>
<dbReference type="InterPro" id="IPR036259">
    <property type="entry name" value="MFS_trans_sf"/>
</dbReference>
<proteinExistence type="predicted"/>
<name>A0A944GVT1_9BACI</name>
<dbReference type="AlphaFoldDB" id="A0A944GVT1"/>